<evidence type="ECO:0000256" key="4">
    <source>
        <dbReference type="ARBA" id="ARBA00022519"/>
    </source>
</evidence>
<dbReference type="Proteomes" id="UP000074561">
    <property type="component" value="Chromosome"/>
</dbReference>
<dbReference type="GO" id="GO:0005886">
    <property type="term" value="C:plasma membrane"/>
    <property type="evidence" value="ECO:0007669"/>
    <property type="project" value="UniProtKB-SubCell"/>
</dbReference>
<keyword evidence="5 9" id="KW-0812">Transmembrane</keyword>
<keyword evidence="4" id="KW-0997">Cell inner membrane</keyword>
<evidence type="ECO:0000256" key="2">
    <source>
        <dbReference type="ARBA" id="ARBA00022448"/>
    </source>
</evidence>
<dbReference type="PANTHER" id="PTHR30574">
    <property type="entry name" value="INNER MEMBRANE PROTEIN YEDE"/>
    <property type="match status" value="1"/>
</dbReference>
<proteinExistence type="inferred from homology"/>
<feature type="transmembrane region" description="Helical" evidence="9">
    <location>
        <begin position="89"/>
        <end position="108"/>
    </location>
</feature>
<comment type="similarity">
    <text evidence="8">Belongs to the TsuA/YedE (TC 9.B.102) family.</text>
</comment>
<dbReference type="KEGG" id="cpra:CPter91_1353"/>
<comment type="subcellular location">
    <subcellularLocation>
        <location evidence="1">Cell inner membrane</location>
        <topology evidence="1">Multi-pass membrane protein</topology>
    </subcellularLocation>
</comment>
<keyword evidence="3" id="KW-1003">Cell membrane</keyword>
<evidence type="ECO:0000313" key="11">
    <source>
        <dbReference type="Proteomes" id="UP000074561"/>
    </source>
</evidence>
<evidence type="ECO:0000256" key="8">
    <source>
        <dbReference type="ARBA" id="ARBA00035655"/>
    </source>
</evidence>
<feature type="transmembrane region" description="Helical" evidence="9">
    <location>
        <begin position="50"/>
        <end position="69"/>
    </location>
</feature>
<evidence type="ECO:0000313" key="10">
    <source>
        <dbReference type="EMBL" id="AMP03734.1"/>
    </source>
</evidence>
<dbReference type="InterPro" id="IPR007272">
    <property type="entry name" value="Sulf_transp_TsuA/YedE"/>
</dbReference>
<reference evidence="10 11" key="1">
    <citation type="submission" date="2015-11" db="EMBL/GenBank/DDBJ databases">
        <title>Exploring the genomic traits of fungus-feeding bacterial genus Collimonas.</title>
        <authorList>
            <person name="Song C."/>
            <person name="Schmidt R."/>
            <person name="de Jager V."/>
            <person name="Krzyzanowska D."/>
            <person name="Jongedijk E."/>
            <person name="Cankar K."/>
            <person name="Beekwilder J."/>
            <person name="van Veen A."/>
            <person name="de Boer W."/>
            <person name="van Veen J.A."/>
            <person name="Garbeva P."/>
        </authorList>
    </citation>
    <scope>NUCLEOTIDE SEQUENCE [LARGE SCALE GENOMIC DNA]</scope>
    <source>
        <strain evidence="10 11">Ter91</strain>
    </source>
</reference>
<protein>
    <submittedName>
        <fullName evidence="10">Sulfur transport family protein</fullName>
    </submittedName>
</protein>
<keyword evidence="6 9" id="KW-1133">Transmembrane helix</keyword>
<dbReference type="AlphaFoldDB" id="A0A127Q135"/>
<dbReference type="Pfam" id="PF04143">
    <property type="entry name" value="Sulf_transp"/>
    <property type="match status" value="1"/>
</dbReference>
<gene>
    <name evidence="10" type="ORF">CPter91_1353</name>
</gene>
<keyword evidence="7 9" id="KW-0472">Membrane</keyword>
<dbReference type="PATRIC" id="fig|279113.9.peg.1347"/>
<evidence type="ECO:0000256" key="1">
    <source>
        <dbReference type="ARBA" id="ARBA00004429"/>
    </source>
</evidence>
<dbReference type="EMBL" id="CP013234">
    <property type="protein sequence ID" value="AMP03734.1"/>
    <property type="molecule type" value="Genomic_DNA"/>
</dbReference>
<accession>A0A127Q135</accession>
<name>A0A127Q135_9BURK</name>
<dbReference type="PANTHER" id="PTHR30574:SF1">
    <property type="entry name" value="SULPHUR TRANSPORT DOMAIN-CONTAINING PROTEIN"/>
    <property type="match status" value="1"/>
</dbReference>
<dbReference type="STRING" id="279113.CPter91_1353"/>
<organism evidence="10 11">
    <name type="scientific">Collimonas pratensis</name>
    <dbReference type="NCBI Taxonomy" id="279113"/>
    <lineage>
        <taxon>Bacteria</taxon>
        <taxon>Pseudomonadati</taxon>
        <taxon>Pseudomonadota</taxon>
        <taxon>Betaproteobacteria</taxon>
        <taxon>Burkholderiales</taxon>
        <taxon>Oxalobacteraceae</taxon>
        <taxon>Collimonas</taxon>
    </lineage>
</organism>
<keyword evidence="2" id="KW-0813">Transport</keyword>
<evidence type="ECO:0000256" key="3">
    <source>
        <dbReference type="ARBA" id="ARBA00022475"/>
    </source>
</evidence>
<evidence type="ECO:0000256" key="9">
    <source>
        <dbReference type="SAM" id="Phobius"/>
    </source>
</evidence>
<sequence length="117" mass="12527">MDVASWPYWSSADKLAQMNGSLATDITSMMSVDIMLGATLAGKFAPVWRILLRSLLAAIVGGLLMGYGARLAYGCNIGAYFNGIASASVHGWLWFVAALIGSYFGVWARPLFGLSRT</sequence>
<evidence type="ECO:0000256" key="7">
    <source>
        <dbReference type="ARBA" id="ARBA00023136"/>
    </source>
</evidence>
<feature type="transmembrane region" description="Helical" evidence="9">
    <location>
        <begin position="20"/>
        <end position="38"/>
    </location>
</feature>
<evidence type="ECO:0000256" key="5">
    <source>
        <dbReference type="ARBA" id="ARBA00022692"/>
    </source>
</evidence>
<evidence type="ECO:0000256" key="6">
    <source>
        <dbReference type="ARBA" id="ARBA00022989"/>
    </source>
</evidence>